<dbReference type="Proteomes" id="UP001203665">
    <property type="component" value="Unassembled WGS sequence"/>
</dbReference>
<keyword evidence="3" id="KW-1185">Reference proteome</keyword>
<dbReference type="Gene3D" id="3.40.190.10">
    <property type="entry name" value="Periplasmic binding protein-like II"/>
    <property type="match status" value="1"/>
</dbReference>
<evidence type="ECO:0000313" key="2">
    <source>
        <dbReference type="EMBL" id="MCM2674525.1"/>
    </source>
</evidence>
<dbReference type="Gene3D" id="3.40.190.120">
    <property type="entry name" value="Osmoprotection protein (prox), domain 2"/>
    <property type="match status" value="1"/>
</dbReference>
<dbReference type="EMBL" id="JAMQJY010000001">
    <property type="protein sequence ID" value="MCM2674525.1"/>
    <property type="molecule type" value="Genomic_DNA"/>
</dbReference>
<proteinExistence type="predicted"/>
<feature type="domain" description="ABC-type glycine betaine transport system substrate-binding" evidence="1">
    <location>
        <begin position="2"/>
        <end position="118"/>
    </location>
</feature>
<dbReference type="InterPro" id="IPR007210">
    <property type="entry name" value="ABC_Gly_betaine_transp_sub-bd"/>
</dbReference>
<name>A0ABT0XF52_9BACI</name>
<evidence type="ECO:0000259" key="1">
    <source>
        <dbReference type="Pfam" id="PF04069"/>
    </source>
</evidence>
<dbReference type="SUPFAM" id="SSF53850">
    <property type="entry name" value="Periplasmic binding protein-like II"/>
    <property type="match status" value="1"/>
</dbReference>
<gene>
    <name evidence="2" type="ORF">NDM98_02685</name>
</gene>
<reference evidence="2" key="1">
    <citation type="submission" date="2022-06" db="EMBL/GenBank/DDBJ databases">
        <title>Alkalicoccobacillus porphyridii sp. nov., isolated from a marine red alga, Porphyridium purpureum and reclassification of Shouchella plakortidis and Shouchella gibsonii as Alkalicoccobacillus plakortidis comb. nov. and Alkalicoccobacillus gibsonii comb. nov.</title>
        <authorList>
            <person name="Kim K.H."/>
            <person name="Lee J.K."/>
            <person name="Han D.M."/>
            <person name="Baek J.H."/>
            <person name="Jeon C.O."/>
        </authorList>
    </citation>
    <scope>NUCLEOTIDE SEQUENCE</scope>
    <source>
        <strain evidence="2">DSM 19153</strain>
    </source>
</reference>
<accession>A0ABT0XF52</accession>
<comment type="caution">
    <text evidence="2">The sequence shown here is derived from an EMBL/GenBank/DDBJ whole genome shotgun (WGS) entry which is preliminary data.</text>
</comment>
<sequence length="125" mass="14799">MQAFVEHYDFTFQNTYAMDINLVYEAVAQEEVEVVLAYSTDPRLYEFDLKTLEDDKSFFPPYDASMLVRNETLEKYPEIDEIMKELIGSMDEELVTRLNYEVDINNRSERDVAIEFLQSRDLLSE</sequence>
<dbReference type="Pfam" id="PF04069">
    <property type="entry name" value="OpuAC"/>
    <property type="match status" value="1"/>
</dbReference>
<organism evidence="2 3">
    <name type="scientific">Alkalicoccobacillus plakortidis</name>
    <dbReference type="NCBI Taxonomy" id="444060"/>
    <lineage>
        <taxon>Bacteria</taxon>
        <taxon>Bacillati</taxon>
        <taxon>Bacillota</taxon>
        <taxon>Bacilli</taxon>
        <taxon>Bacillales</taxon>
        <taxon>Bacillaceae</taxon>
        <taxon>Alkalicoccobacillus</taxon>
    </lineage>
</organism>
<evidence type="ECO:0000313" key="3">
    <source>
        <dbReference type="Proteomes" id="UP001203665"/>
    </source>
</evidence>
<protein>
    <recommendedName>
        <fullName evidence="1">ABC-type glycine betaine transport system substrate-binding domain-containing protein</fullName>
    </recommendedName>
</protein>